<evidence type="ECO:0000313" key="5">
    <source>
        <dbReference type="Proteomes" id="UP001152797"/>
    </source>
</evidence>
<reference evidence="2" key="1">
    <citation type="submission" date="2022-10" db="EMBL/GenBank/DDBJ databases">
        <authorList>
            <person name="Chen Y."/>
            <person name="Dougan E. K."/>
            <person name="Chan C."/>
            <person name="Rhodes N."/>
            <person name="Thang M."/>
        </authorList>
    </citation>
    <scope>NUCLEOTIDE SEQUENCE</scope>
</reference>
<dbReference type="EMBL" id="CAMXCT030002240">
    <property type="protein sequence ID" value="CAL4784080.1"/>
    <property type="molecule type" value="Genomic_DNA"/>
</dbReference>
<keyword evidence="1" id="KW-0472">Membrane</keyword>
<accession>A0A9P1G1T5</accession>
<dbReference type="OrthoDB" id="428759at2759"/>
<keyword evidence="1" id="KW-1133">Transmembrane helix</keyword>
<dbReference type="SUPFAM" id="SSF57184">
    <property type="entry name" value="Growth factor receptor domain"/>
    <property type="match status" value="3"/>
</dbReference>
<keyword evidence="1" id="KW-0812">Transmembrane</keyword>
<dbReference type="InterPro" id="IPR009030">
    <property type="entry name" value="Growth_fac_rcpt_cys_sf"/>
</dbReference>
<reference evidence="3" key="2">
    <citation type="submission" date="2024-04" db="EMBL/GenBank/DDBJ databases">
        <authorList>
            <person name="Chen Y."/>
            <person name="Shah S."/>
            <person name="Dougan E. K."/>
            <person name="Thang M."/>
            <person name="Chan C."/>
        </authorList>
    </citation>
    <scope>NUCLEOTIDE SEQUENCE [LARGE SCALE GENOMIC DNA]</scope>
</reference>
<organism evidence="2">
    <name type="scientific">Cladocopium goreaui</name>
    <dbReference type="NCBI Taxonomy" id="2562237"/>
    <lineage>
        <taxon>Eukaryota</taxon>
        <taxon>Sar</taxon>
        <taxon>Alveolata</taxon>
        <taxon>Dinophyceae</taxon>
        <taxon>Suessiales</taxon>
        <taxon>Symbiodiniaceae</taxon>
        <taxon>Cladocopium</taxon>
    </lineage>
</organism>
<feature type="transmembrane region" description="Helical" evidence="1">
    <location>
        <begin position="1836"/>
        <end position="1854"/>
    </location>
</feature>
<dbReference type="Gene3D" id="2.130.10.130">
    <property type="entry name" value="Integrin alpha, N-terminal"/>
    <property type="match status" value="1"/>
</dbReference>
<evidence type="ECO:0000256" key="1">
    <source>
        <dbReference type="SAM" id="Phobius"/>
    </source>
</evidence>
<dbReference type="SUPFAM" id="SSF69318">
    <property type="entry name" value="Integrin alpha N-terminal domain"/>
    <property type="match status" value="1"/>
</dbReference>
<keyword evidence="5" id="KW-1185">Reference proteome</keyword>
<evidence type="ECO:0000313" key="3">
    <source>
        <dbReference type="EMBL" id="CAL1150143.1"/>
    </source>
</evidence>
<dbReference type="EMBL" id="CAMXCT010002240">
    <property type="protein sequence ID" value="CAI3996768.1"/>
    <property type="molecule type" value="Genomic_DNA"/>
</dbReference>
<evidence type="ECO:0000313" key="4">
    <source>
        <dbReference type="EMBL" id="CAL4784080.1"/>
    </source>
</evidence>
<evidence type="ECO:0000313" key="2">
    <source>
        <dbReference type="EMBL" id="CAI3996768.1"/>
    </source>
</evidence>
<proteinExistence type="predicted"/>
<dbReference type="EMBL" id="CAMXCT020002240">
    <property type="protein sequence ID" value="CAL1150143.1"/>
    <property type="molecule type" value="Genomic_DNA"/>
</dbReference>
<name>A0A9P1G1T5_9DINO</name>
<dbReference type="PANTHER" id="PTHR46967">
    <property type="entry name" value="INSULIN-LIKE GROWTH FACTOR BINDING PROTEIN,N-TERMINAL"/>
    <property type="match status" value="1"/>
</dbReference>
<dbReference type="Gene3D" id="2.10.50.10">
    <property type="entry name" value="Tumor Necrosis Factor Receptor, subunit A, domain 2"/>
    <property type="match status" value="4"/>
</dbReference>
<dbReference type="PANTHER" id="PTHR46967:SF1">
    <property type="entry name" value="KERATIN-ASSOCIATED PROTEIN 16-1-LIKE"/>
    <property type="match status" value="1"/>
</dbReference>
<feature type="transmembrane region" description="Helical" evidence="1">
    <location>
        <begin position="1721"/>
        <end position="1748"/>
    </location>
</feature>
<dbReference type="CDD" id="cd00185">
    <property type="entry name" value="TNFRSF"/>
    <property type="match status" value="1"/>
</dbReference>
<dbReference type="SMART" id="SM01411">
    <property type="entry name" value="Ephrin_rec_like"/>
    <property type="match status" value="6"/>
</dbReference>
<sequence>MFRLLKAAGNGLVRFRALDPETAEALVKFKDEAEGKCRGPVSDFWAQCMDPGDAGAMSRTEFLNNLPKILGMPRETLVRVFNVLDPTDTGWVAGVELQYLETFESGLADFVAEREQQAPLLSGAANKEPMLPTGVLAPFNVPWQVTNRKVLSTQDLRISPLGRQLWAPHRSSRSFQYRALENTHLLKHRWLSDTVQDRCLYKNYEPVRRQSAMAAALLCLPSVLAVSDLHLHKYQAAAFQSMGKTQKGRTLEDDETGKPTVVNGEHLDPYNVPEQLIGDVGLAGPKGEPGKKGVCGEPGPMGKNVSVAKPAAEDLVFSTSAVTRSMLLELFILNVLCLLILHYQLKKRISQMAPSKPQKSAGEEAGDDSYISMSFGIANVNFPSIEEAGHAAAVEDIVKSALAKAAVAGGAPGIVADNAAVAMGEGDENSTLVSATMSPPDGVSVTLLQQALAKGQLQALLPRSLDAAPGVDSFKTGPISVTDFESQIEKPRNRWVQLTKEICGFGRSGGDGCGLRTAHAEQKAARFFCPVGAESMRSEHSKVFKKKRKDFIFRTSHEFAAQPDPGTLERWNPCCRVAKLGYSPRFYRKGVERLIHGEVGAVSFKPLVPMSAFGNDELGWSRFFGAGTVQECLHIPSFLDLQQAFVPICLLICDDSCMVNPDVFRPSCPAQELAPMTRLAPSQGKLGHGFCGLEASAIHIFFPMGFGDLVSDRAAVDCGGGRLQGLQSAEASWCHAPAGSCVGERRGFEKKRFPIRGLAQRRGSNKRLFHFADWHGDGDADILAGKYYPEDEGKEASTFRIHFHERLSNNTFRIQELLKTPVIRHTRQEVKLAHSFDFQVADWDGDKKLDLLLCTRVLSAPMNASSIAEVRVEDSWVTFLSHGLLPLNSLEKGTVILNGGEGDQPGRLEQRQCDMKPVDWDEDGDLDLFLGDRYFERRSTNLTDLVERTNPLSKYNGTVMQIVDFDGDGHVELIVDTLPTSNKHNYRSLAFLRRALDGSFVQSAENPFTEVEVSKSSRDQGEVYVADLNSDGLPDILVVATGLDSWPVSGYYEQVQNCDMEHNFHLNGFEDIKYYGAFSYPMVVDWNQDGVDDHVLVGGDLLRVRVYEIKGLDVQEIPHESNRSKEFDDIGCTAMHYCTFVDWDGDGDLDLLQTTHHGNLAYYERVHGRFVIGYSGINLISSGNSNVYAPVDWDQDGDMDMVSGDGRYYEQLADGSLKLWRQNIFTPFLGPTGKGQCWHAMNCALRFLDCDGDGDLDLLQVEWSEDPPVQVCEHDSLAGTLTCGHDFRCLGANLSNFRPSHFKQFGELLSLDLVNVSDGRLKFIAFHQDRFQAVLWTPGFCTSEGACHDKGFCGKKQLQCTCGAGHELGDCSQCQRGFHGVLGKLGQIRNCKACPAKNGKVCDGRGDCFDDAAAQALAAPTQGSAVAFMATGNGSCRCYEAHFNGSDVDGRSTCAGGICPAGSEEQDGTCRPCDEGSFSLAGGPCTKCGSGKYSLAASSSCLECEPGKVSETPGASKCDACPPGKYEIDYQSCSGCPAGFISSRGNSSCTKCPAGFIAPTTGSSTCAQCPGGTFAPPGSSVCQECLRGTYSLGGSGSCLHCRAGTVSMVDGASTCNLCPAGREGLNGQSCSPCRSGFFSPSINSSCMKCPAGFKAPKTGSSACEPCPGGFYSEEGAPTCIQCPVGTISGAASGRCDSCEGNFLRAVPDGTKQSCEVDSMQVLLLAASALASAGFCFLCLTGFLGNAAIADVSAQGQKVVMTTTLSHFLLKRSQVTFTGTGNPKLEGQSWTVQALNSFQLTLQVEGSDLDQLDTSMGRLRIKCPGPFIHTGLWRCPLIFWCLLFGAASACAMSQLTWFLRLLMAGFGVFTGSLAFAWRFRQGQRTPLSKRRRQFLKEWPLPRQTCERGPERSMTAGQLQDFVQFFEAFIKERSMYYVCSNIVKPLTKPFQLSFVELVGPTAMEWFVSHYWGMAVRHFNDAIGKHAMSYASEASEWRGLAYWICTFSNSQWKVKDELGIGGWQESSFYLALKSPLCKGTAMVIDEQVMPLQRIWCLFEVYHTILLSQNDNFQGLLLCASTGVLQEGRAGTDVAVRVAQRARDLDTRSAGASNERDLQMIHALIEEMPRGFDAMNDFVRETIFRALEASHDHYEQTFRGLIGDLTSRVAAARAPLPTLLPRQTMPSLGRNAGFVSLKGQVDPTEDVYPLP</sequence>
<dbReference type="InterPro" id="IPR028994">
    <property type="entry name" value="Integrin_alpha_N"/>
</dbReference>
<gene>
    <name evidence="2" type="ORF">C1SCF055_LOCUS23212</name>
</gene>
<protein>
    <submittedName>
        <fullName evidence="4">Extracellular matrix organizing protein FRAS1</fullName>
    </submittedName>
</protein>
<comment type="caution">
    <text evidence="2">The sequence shown here is derived from an EMBL/GenBank/DDBJ whole genome shotgun (WGS) entry which is preliminary data.</text>
</comment>
<dbReference type="Proteomes" id="UP001152797">
    <property type="component" value="Unassembled WGS sequence"/>
</dbReference>